<evidence type="ECO:0000313" key="2">
    <source>
        <dbReference type="EMBL" id="KAF2447696.1"/>
    </source>
</evidence>
<organism evidence="2 3">
    <name type="scientific">Karstenula rhodostoma CBS 690.94</name>
    <dbReference type="NCBI Taxonomy" id="1392251"/>
    <lineage>
        <taxon>Eukaryota</taxon>
        <taxon>Fungi</taxon>
        <taxon>Dikarya</taxon>
        <taxon>Ascomycota</taxon>
        <taxon>Pezizomycotina</taxon>
        <taxon>Dothideomycetes</taxon>
        <taxon>Pleosporomycetidae</taxon>
        <taxon>Pleosporales</taxon>
        <taxon>Massarineae</taxon>
        <taxon>Didymosphaeriaceae</taxon>
        <taxon>Karstenula</taxon>
    </lineage>
</organism>
<feature type="compositionally biased region" description="Basic and acidic residues" evidence="1">
    <location>
        <begin position="75"/>
        <end position="87"/>
    </location>
</feature>
<feature type="region of interest" description="Disordered" evidence="1">
    <location>
        <begin position="70"/>
        <end position="92"/>
    </location>
</feature>
<evidence type="ECO:0000256" key="1">
    <source>
        <dbReference type="SAM" id="MobiDB-lite"/>
    </source>
</evidence>
<keyword evidence="3" id="KW-1185">Reference proteome</keyword>
<dbReference type="Proteomes" id="UP000799764">
    <property type="component" value="Unassembled WGS sequence"/>
</dbReference>
<accession>A0A9P4UEQ2</accession>
<gene>
    <name evidence="2" type="ORF">P171DRAFT_230292</name>
</gene>
<comment type="caution">
    <text evidence="2">The sequence shown here is derived from an EMBL/GenBank/DDBJ whole genome shotgun (WGS) entry which is preliminary data.</text>
</comment>
<proteinExistence type="predicted"/>
<evidence type="ECO:0000313" key="3">
    <source>
        <dbReference type="Proteomes" id="UP000799764"/>
    </source>
</evidence>
<name>A0A9P4UEQ2_9PLEO</name>
<dbReference type="OrthoDB" id="10517165at2759"/>
<protein>
    <submittedName>
        <fullName evidence="2">Uncharacterized protein</fullName>
    </submittedName>
</protein>
<dbReference type="AlphaFoldDB" id="A0A9P4UEQ2"/>
<reference evidence="2" key="1">
    <citation type="journal article" date="2020" name="Stud. Mycol.">
        <title>101 Dothideomycetes genomes: a test case for predicting lifestyles and emergence of pathogens.</title>
        <authorList>
            <person name="Haridas S."/>
            <person name="Albert R."/>
            <person name="Binder M."/>
            <person name="Bloem J."/>
            <person name="Labutti K."/>
            <person name="Salamov A."/>
            <person name="Andreopoulos B."/>
            <person name="Baker S."/>
            <person name="Barry K."/>
            <person name="Bills G."/>
            <person name="Bluhm B."/>
            <person name="Cannon C."/>
            <person name="Castanera R."/>
            <person name="Culley D."/>
            <person name="Daum C."/>
            <person name="Ezra D."/>
            <person name="Gonzalez J."/>
            <person name="Henrissat B."/>
            <person name="Kuo A."/>
            <person name="Liang C."/>
            <person name="Lipzen A."/>
            <person name="Lutzoni F."/>
            <person name="Magnuson J."/>
            <person name="Mondo S."/>
            <person name="Nolan M."/>
            <person name="Ohm R."/>
            <person name="Pangilinan J."/>
            <person name="Park H.-J."/>
            <person name="Ramirez L."/>
            <person name="Alfaro M."/>
            <person name="Sun H."/>
            <person name="Tritt A."/>
            <person name="Yoshinaga Y."/>
            <person name="Zwiers L.-H."/>
            <person name="Turgeon B."/>
            <person name="Goodwin S."/>
            <person name="Spatafora J."/>
            <person name="Crous P."/>
            <person name="Grigoriev I."/>
        </authorList>
    </citation>
    <scope>NUCLEOTIDE SEQUENCE</scope>
    <source>
        <strain evidence="2">CBS 690.94</strain>
    </source>
</reference>
<sequence length="161" mass="17519">MVGGVGLWARRCRNRQACGLDRQVASGRARVEAALECACAMLHAGVFMGGLGIDHCGSAREAWSKLSDVGVRGAGRRDPPEATRDSPKTGLPHRRRVRNMFNWDRLAGLRASCTNTSLQLHKAIVGCGAEFLHSFHYFPPASPALVYDLQHLRISSPSTQP</sequence>
<dbReference type="EMBL" id="MU001496">
    <property type="protein sequence ID" value="KAF2447696.1"/>
    <property type="molecule type" value="Genomic_DNA"/>
</dbReference>